<comment type="similarity">
    <text evidence="2 8">Belongs to the alpha/beta interferon family.</text>
</comment>
<comment type="caution">
    <text evidence="9">The sequence shown here is derived from an EMBL/GenBank/DDBJ whole genome shotgun (WGS) entry which is preliminary data.</text>
</comment>
<dbReference type="EMBL" id="CAWUFR010000078">
    <property type="protein sequence ID" value="CAK6965018.1"/>
    <property type="molecule type" value="Genomic_DNA"/>
</dbReference>
<evidence type="ECO:0000313" key="9">
    <source>
        <dbReference type="EMBL" id="CAK6965018.1"/>
    </source>
</evidence>
<evidence type="ECO:0000256" key="3">
    <source>
        <dbReference type="ARBA" id="ARBA00022514"/>
    </source>
</evidence>
<dbReference type="GO" id="GO:0005126">
    <property type="term" value="F:cytokine receptor binding"/>
    <property type="evidence" value="ECO:0007669"/>
    <property type="project" value="InterPro"/>
</dbReference>
<keyword evidence="6 8" id="KW-0051">Antiviral defense</keyword>
<gene>
    <name evidence="9" type="ORF">FSCOSCO3_A011579</name>
</gene>
<keyword evidence="5" id="KW-0732">Signal</keyword>
<dbReference type="AlphaFoldDB" id="A0AAV1P011"/>
<dbReference type="GO" id="GO:0005125">
    <property type="term" value="F:cytokine activity"/>
    <property type="evidence" value="ECO:0007669"/>
    <property type="project" value="UniProtKB-KW"/>
</dbReference>
<evidence type="ECO:0000256" key="1">
    <source>
        <dbReference type="ARBA" id="ARBA00004613"/>
    </source>
</evidence>
<comment type="subcellular location">
    <subcellularLocation>
        <location evidence="1">Secreted</location>
    </subcellularLocation>
</comment>
<dbReference type="GO" id="GO:0006955">
    <property type="term" value="P:immune response"/>
    <property type="evidence" value="ECO:0007669"/>
    <property type="project" value="UniProtKB-ARBA"/>
</dbReference>
<sequence>MKHAGFFLLYGTGVSKTKKGVERCFKRDTAWLLKHSNEIISRHINMLYNKGLYIFTKKPTNKMMNRICFALFVLSLSCADSSTSCGDLGVDAFRHRTRVSYKLLNETVTNSTKITEDAELEVDIPHNLYDQVSKASVRERRVFVKQVLNEISKLLKKDHSSASWDKKKVQNFQRTLIRQTYELRHCNGSSNPDLTKYFHNLSDHITQMDNNSTKTTEDAELEVDFPHNLYDQVSKASTRHRLVFIVQVLKDVFKLLEKNHTSASWEEQSEENFLNLVIRQTHELRHCIGSHSHKWKNDDLNKYFHALSDHITKMGHSAEVWELIRMEIQTHLFRVDQLASSLLTNN</sequence>
<keyword evidence="4" id="KW-0964">Secreted</keyword>
<dbReference type="PANTHER" id="PTHR11691:SF73">
    <property type="entry name" value="INTERFERON BETA"/>
    <property type="match status" value="1"/>
</dbReference>
<evidence type="ECO:0000256" key="7">
    <source>
        <dbReference type="ARBA" id="ARBA00023157"/>
    </source>
</evidence>
<name>A0AAV1P011_SCOSC</name>
<evidence type="ECO:0000256" key="6">
    <source>
        <dbReference type="ARBA" id="ARBA00023118"/>
    </source>
</evidence>
<reference evidence="9 10" key="1">
    <citation type="submission" date="2024-01" db="EMBL/GenBank/DDBJ databases">
        <authorList>
            <person name="Alioto T."/>
            <person name="Alioto T."/>
            <person name="Gomez Garrido J."/>
        </authorList>
    </citation>
    <scope>NUCLEOTIDE SEQUENCE [LARGE SCALE GENOMIC DNA]</scope>
</reference>
<dbReference type="GO" id="GO:0051607">
    <property type="term" value="P:defense response to virus"/>
    <property type="evidence" value="ECO:0007669"/>
    <property type="project" value="UniProtKB-KW"/>
</dbReference>
<dbReference type="SUPFAM" id="SSF47266">
    <property type="entry name" value="4-helical cytokines"/>
    <property type="match status" value="2"/>
</dbReference>
<evidence type="ECO:0000256" key="8">
    <source>
        <dbReference type="RuleBase" id="RU000436"/>
    </source>
</evidence>
<evidence type="ECO:0000256" key="2">
    <source>
        <dbReference type="ARBA" id="ARBA00011033"/>
    </source>
</evidence>
<keyword evidence="7" id="KW-1015">Disulfide bond</keyword>
<evidence type="ECO:0000256" key="4">
    <source>
        <dbReference type="ARBA" id="ARBA00022525"/>
    </source>
</evidence>
<dbReference type="SMART" id="SM00076">
    <property type="entry name" value="IFabd"/>
    <property type="match status" value="1"/>
</dbReference>
<dbReference type="InterPro" id="IPR009079">
    <property type="entry name" value="4_helix_cytokine-like_core"/>
</dbReference>
<organism evidence="9 10">
    <name type="scientific">Scomber scombrus</name>
    <name type="common">Atlantic mackerel</name>
    <name type="synonym">Scomber vernalis</name>
    <dbReference type="NCBI Taxonomy" id="13677"/>
    <lineage>
        <taxon>Eukaryota</taxon>
        <taxon>Metazoa</taxon>
        <taxon>Chordata</taxon>
        <taxon>Craniata</taxon>
        <taxon>Vertebrata</taxon>
        <taxon>Euteleostomi</taxon>
        <taxon>Actinopterygii</taxon>
        <taxon>Neopterygii</taxon>
        <taxon>Teleostei</taxon>
        <taxon>Neoteleostei</taxon>
        <taxon>Acanthomorphata</taxon>
        <taxon>Pelagiaria</taxon>
        <taxon>Scombriformes</taxon>
        <taxon>Scombridae</taxon>
        <taxon>Scomber</taxon>
    </lineage>
</organism>
<proteinExistence type="inferred from homology"/>
<dbReference type="Pfam" id="PF00143">
    <property type="entry name" value="Interferon"/>
    <property type="match status" value="2"/>
</dbReference>
<dbReference type="PANTHER" id="PTHR11691">
    <property type="entry name" value="TYPE I INTERFERON"/>
    <property type="match status" value="1"/>
</dbReference>
<evidence type="ECO:0000313" key="10">
    <source>
        <dbReference type="Proteomes" id="UP001314229"/>
    </source>
</evidence>
<evidence type="ECO:0000256" key="5">
    <source>
        <dbReference type="ARBA" id="ARBA00022729"/>
    </source>
</evidence>
<keyword evidence="3 8" id="KW-0202">Cytokine</keyword>
<dbReference type="GO" id="GO:0043330">
    <property type="term" value="P:response to exogenous dsRNA"/>
    <property type="evidence" value="ECO:0007669"/>
    <property type="project" value="TreeGrafter"/>
</dbReference>
<dbReference type="Gene3D" id="1.20.1250.10">
    <property type="match status" value="2"/>
</dbReference>
<dbReference type="Proteomes" id="UP001314229">
    <property type="component" value="Unassembled WGS sequence"/>
</dbReference>
<dbReference type="InterPro" id="IPR000471">
    <property type="entry name" value="Interferon_alpha/beta/delta"/>
</dbReference>
<dbReference type="GO" id="GO:0005615">
    <property type="term" value="C:extracellular space"/>
    <property type="evidence" value="ECO:0007669"/>
    <property type="project" value="UniProtKB-KW"/>
</dbReference>
<keyword evidence="10" id="KW-1185">Reference proteome</keyword>
<accession>A0AAV1P011</accession>
<protein>
    <submittedName>
        <fullName evidence="9">Interferon a3-like</fullName>
    </submittedName>
</protein>